<proteinExistence type="predicted"/>
<sequence>MTERQFASDTATASRPEVPAPSSAVAVGRSTDNTTSAPVPVDAGGTFATRAPRATTRASS</sequence>
<feature type="region of interest" description="Disordered" evidence="1">
    <location>
        <begin position="1"/>
        <end position="60"/>
    </location>
</feature>
<dbReference type="EMBL" id="JAAGMP010001855">
    <property type="protein sequence ID" value="NEC24638.1"/>
    <property type="molecule type" value="Genomic_DNA"/>
</dbReference>
<evidence type="ECO:0000313" key="3">
    <source>
        <dbReference type="Proteomes" id="UP000469670"/>
    </source>
</evidence>
<comment type="caution">
    <text evidence="2">The sequence shown here is derived from an EMBL/GenBank/DDBJ whole genome shotgun (WGS) entry which is preliminary data.</text>
</comment>
<gene>
    <name evidence="2" type="ORF">G3I50_41300</name>
</gene>
<accession>A0A7K3SAT9</accession>
<dbReference type="Proteomes" id="UP000469670">
    <property type="component" value="Unassembled WGS sequence"/>
</dbReference>
<name>A0A7K3SAT9_9ACTN</name>
<reference evidence="2 3" key="1">
    <citation type="submission" date="2020-01" db="EMBL/GenBank/DDBJ databases">
        <title>Insect and environment-associated Actinomycetes.</title>
        <authorList>
            <person name="Currrie C."/>
            <person name="Chevrette M."/>
            <person name="Carlson C."/>
            <person name="Stubbendieck R."/>
            <person name="Wendt-Pienkowski E."/>
        </authorList>
    </citation>
    <scope>NUCLEOTIDE SEQUENCE [LARGE SCALE GENOMIC DNA]</scope>
    <source>
        <strain evidence="2 3">SID7590</strain>
    </source>
</reference>
<evidence type="ECO:0000256" key="1">
    <source>
        <dbReference type="SAM" id="MobiDB-lite"/>
    </source>
</evidence>
<feature type="compositionally biased region" description="Low complexity" evidence="1">
    <location>
        <begin position="46"/>
        <end position="60"/>
    </location>
</feature>
<evidence type="ECO:0000313" key="2">
    <source>
        <dbReference type="EMBL" id="NEC24638.1"/>
    </source>
</evidence>
<protein>
    <submittedName>
        <fullName evidence="2">Uncharacterized protein</fullName>
    </submittedName>
</protein>
<organism evidence="2 3">
    <name type="scientific">Streptomyces parvus</name>
    <dbReference type="NCBI Taxonomy" id="66428"/>
    <lineage>
        <taxon>Bacteria</taxon>
        <taxon>Bacillati</taxon>
        <taxon>Actinomycetota</taxon>
        <taxon>Actinomycetes</taxon>
        <taxon>Kitasatosporales</taxon>
        <taxon>Streptomycetaceae</taxon>
        <taxon>Streptomyces</taxon>
    </lineage>
</organism>
<dbReference type="AlphaFoldDB" id="A0A7K3SAT9"/>
<feature type="non-terminal residue" evidence="2">
    <location>
        <position position="60"/>
    </location>
</feature>
<feature type="compositionally biased region" description="Polar residues" evidence="1">
    <location>
        <begin position="1"/>
        <end position="13"/>
    </location>
</feature>